<comment type="caution">
    <text evidence="2">The sequence shown here is derived from an EMBL/GenBank/DDBJ whole genome shotgun (WGS) entry which is preliminary data.</text>
</comment>
<dbReference type="Proteomes" id="UP001204068">
    <property type="component" value="Unassembled WGS sequence"/>
</dbReference>
<evidence type="ECO:0000313" key="2">
    <source>
        <dbReference type="EMBL" id="MCQ9304796.1"/>
    </source>
</evidence>
<name>A0AAW5LMX6_MAMSC</name>
<organism evidence="2 3">
    <name type="scientific">Mammaliicoccus sciuri</name>
    <name type="common">Staphylococcus sciuri</name>
    <dbReference type="NCBI Taxonomy" id="1296"/>
    <lineage>
        <taxon>Bacteria</taxon>
        <taxon>Bacillati</taxon>
        <taxon>Bacillota</taxon>
        <taxon>Bacilli</taxon>
        <taxon>Bacillales</taxon>
        <taxon>Staphylococcaceae</taxon>
        <taxon>Mammaliicoccus</taxon>
    </lineage>
</organism>
<dbReference type="PANTHER" id="PTHR21198">
    <property type="entry name" value="GLUTAMATE RACEMASE"/>
    <property type="match status" value="1"/>
</dbReference>
<dbReference type="AlphaFoldDB" id="A0AAW5LMX6"/>
<dbReference type="PANTHER" id="PTHR21198:SF3">
    <property type="entry name" value="GLUTAMATE RACEMASE"/>
    <property type="match status" value="1"/>
</dbReference>
<sequence>MTNNQNTLFQPIAVFDAGIGSYSIVELLKKTYPNQDLIYLADRNQFPYGQKSIDELKDVMRKTIHYLEKWNPRLIILASNVPTITILDDLKDEFDTEIIGVYPPVKEALEKSSSKQVGILGVQSLIESDALNEFIANEVSSGRVYQFNASSLVELVEDGSFISDKYHTLMTVKNFMDDILDQHEEIDIFTLSSTHLPWLYSYFKELYPHIMFIDPAQNVIEQSASFTSNGHGTIKTLVTENEDYTIEGFESILEKLNINLDIEKIEIN</sequence>
<evidence type="ECO:0000313" key="3">
    <source>
        <dbReference type="Proteomes" id="UP001204068"/>
    </source>
</evidence>
<evidence type="ECO:0000256" key="1">
    <source>
        <dbReference type="ARBA" id="ARBA00023235"/>
    </source>
</evidence>
<dbReference type="SUPFAM" id="SSF53681">
    <property type="entry name" value="Aspartate/glutamate racemase"/>
    <property type="match status" value="2"/>
</dbReference>
<dbReference type="Gene3D" id="3.40.50.1860">
    <property type="match status" value="2"/>
</dbReference>
<keyword evidence="1" id="KW-0413">Isomerase</keyword>
<gene>
    <name evidence="2" type="ORF">NQ032_14400</name>
</gene>
<dbReference type="GO" id="GO:0016855">
    <property type="term" value="F:racemase and epimerase activity, acting on amino acids and derivatives"/>
    <property type="evidence" value="ECO:0007669"/>
    <property type="project" value="InterPro"/>
</dbReference>
<dbReference type="InterPro" id="IPR001920">
    <property type="entry name" value="Asp/Glu_race"/>
</dbReference>
<protein>
    <submittedName>
        <fullName evidence="2">Aspartate/glutamate racemase family protein</fullName>
    </submittedName>
</protein>
<proteinExistence type="predicted"/>
<dbReference type="EMBL" id="JANILD010000008">
    <property type="protein sequence ID" value="MCQ9304796.1"/>
    <property type="molecule type" value="Genomic_DNA"/>
</dbReference>
<reference evidence="2" key="1">
    <citation type="submission" date="2022-07" db="EMBL/GenBank/DDBJ databases">
        <title>Bacterial species isolated from the porcine tonsil microbiota.</title>
        <authorList>
            <person name="Oliveira I.M.F."/>
        </authorList>
    </citation>
    <scope>NUCLEOTIDE SEQUENCE</scope>
    <source>
        <strain evidence="2">8QC2O2</strain>
    </source>
</reference>
<dbReference type="RefSeq" id="WP_096791701.1">
    <property type="nucleotide sequence ID" value="NZ_CP064868.1"/>
</dbReference>
<accession>A0AAW5LMX6</accession>